<dbReference type="Proteomes" id="UP000051952">
    <property type="component" value="Unassembled WGS sequence"/>
</dbReference>
<gene>
    <name evidence="3" type="ORF">BSAL_36610</name>
</gene>
<proteinExistence type="inferred from homology"/>
<evidence type="ECO:0000259" key="2">
    <source>
        <dbReference type="Pfam" id="PF03109"/>
    </source>
</evidence>
<dbReference type="PANTHER" id="PTHR45890:SF1">
    <property type="entry name" value="AARF DOMAIN CONTAINING KINASE 2"/>
    <property type="match status" value="1"/>
</dbReference>
<dbReference type="CDD" id="cd13971">
    <property type="entry name" value="ADCK2-like"/>
    <property type="match status" value="1"/>
</dbReference>
<dbReference type="InterPro" id="IPR011009">
    <property type="entry name" value="Kinase-like_dom_sf"/>
</dbReference>
<keyword evidence="4" id="KW-1185">Reference proteome</keyword>
<dbReference type="InterPro" id="IPR052402">
    <property type="entry name" value="ADCK_kinase"/>
</dbReference>
<feature type="domain" description="ABC1 atypical kinase-like" evidence="2">
    <location>
        <begin position="139"/>
        <end position="380"/>
    </location>
</feature>
<accession>A0A0S4JQ43</accession>
<dbReference type="VEuPathDB" id="TriTrypDB:BSAL_36610"/>
<reference evidence="4" key="1">
    <citation type="submission" date="2015-09" db="EMBL/GenBank/DDBJ databases">
        <authorList>
            <consortium name="Pathogen Informatics"/>
        </authorList>
    </citation>
    <scope>NUCLEOTIDE SEQUENCE [LARGE SCALE GENOMIC DNA]</scope>
    <source>
        <strain evidence="4">Lake Konstanz</strain>
    </source>
</reference>
<dbReference type="SUPFAM" id="SSF56112">
    <property type="entry name" value="Protein kinase-like (PK-like)"/>
    <property type="match status" value="1"/>
</dbReference>
<dbReference type="InterPro" id="IPR004147">
    <property type="entry name" value="ABC1_dom"/>
</dbReference>
<sequence length="511" mass="56324">MRVTRRLCCQLAATTVLGGSAVFIGFLFHRRHVSVNRPRAPHRITAPFLTGEVAVHASVPIKHQIQRFLVLWIRLMQLSIRLSWAVVVLVYSSAAAVNAAHDAMLQFLTECGPTYIKLGQWLASRPDLFSPEMCRVLAKLFDHAPAHSWDHTNKVLRDEGVLVHLASIESMPINSGSVAQVHRGVLRNDVDGIPAGTAVAVKVLHPDIHSTIAADLAIMRLGVRLLEAVVPGAVYFDFRRALDEFGALLQSQLDLRRECDNLAQFRYNFRDFSGVCFPTPAPTITTSAVLVETFEEGIPFQTFIRQGSDEGLADIGCHMFLKMLFEDNFVHSDLHPGNVLVRKHAKGSKLVVLDPGLVTVLSPVERDNFISLFAAVACGDGDLGAGLMLDRMPRGNDVLDRDKFKLEVKRIFDEVAPGTAGFRLSDVDIGAVLSRLLNAVRKHHATIDGNFASLVVTVIVGEGLGRRLDANFNMFEEAAPYMIQYLEAGELKFLAAKLSEMFGRRVMGQTS</sequence>
<dbReference type="EMBL" id="CYKH01002030">
    <property type="protein sequence ID" value="CUG92304.1"/>
    <property type="molecule type" value="Genomic_DNA"/>
</dbReference>
<protein>
    <submittedName>
        <fullName evidence="3">ABC transporter, putative</fullName>
    </submittedName>
</protein>
<dbReference type="Pfam" id="PF03109">
    <property type="entry name" value="ABC1"/>
    <property type="match status" value="1"/>
</dbReference>
<dbReference type="AlphaFoldDB" id="A0A0S4JQ43"/>
<dbReference type="OrthoDB" id="427480at2759"/>
<evidence type="ECO:0000313" key="4">
    <source>
        <dbReference type="Proteomes" id="UP000051952"/>
    </source>
</evidence>
<evidence type="ECO:0000313" key="3">
    <source>
        <dbReference type="EMBL" id="CUG92304.1"/>
    </source>
</evidence>
<evidence type="ECO:0000256" key="1">
    <source>
        <dbReference type="ARBA" id="ARBA00009670"/>
    </source>
</evidence>
<dbReference type="PANTHER" id="PTHR45890">
    <property type="entry name" value="AARF DOMAIN CONTAINING KINASE 2 (PREDICTED)"/>
    <property type="match status" value="1"/>
</dbReference>
<dbReference type="InterPro" id="IPR044095">
    <property type="entry name" value="ADCK2_dom"/>
</dbReference>
<name>A0A0S4JQ43_BODSA</name>
<dbReference type="OMA" id="SMVRTHH"/>
<comment type="similarity">
    <text evidence="1">Belongs to the protein kinase superfamily. ADCK protein kinase family.</text>
</comment>
<organism evidence="3 4">
    <name type="scientific">Bodo saltans</name>
    <name type="common">Flagellated protozoan</name>
    <dbReference type="NCBI Taxonomy" id="75058"/>
    <lineage>
        <taxon>Eukaryota</taxon>
        <taxon>Discoba</taxon>
        <taxon>Euglenozoa</taxon>
        <taxon>Kinetoplastea</taxon>
        <taxon>Metakinetoplastina</taxon>
        <taxon>Eubodonida</taxon>
        <taxon>Bodonidae</taxon>
        <taxon>Bodo</taxon>
    </lineage>
</organism>